<evidence type="ECO:0000313" key="2">
    <source>
        <dbReference type="EMBL" id="KAG0251293.1"/>
    </source>
</evidence>
<feature type="non-terminal residue" evidence="2">
    <location>
        <position position="248"/>
    </location>
</feature>
<evidence type="ECO:0000313" key="3">
    <source>
        <dbReference type="Proteomes" id="UP001194580"/>
    </source>
</evidence>
<feature type="region of interest" description="Disordered" evidence="1">
    <location>
        <begin position="81"/>
        <end position="149"/>
    </location>
</feature>
<reference evidence="2" key="1">
    <citation type="journal article" date="2020" name="Fungal Divers.">
        <title>Resolving the Mortierellaceae phylogeny through synthesis of multi-gene phylogenetics and phylogenomics.</title>
        <authorList>
            <person name="Vandepol N."/>
            <person name="Liber J."/>
            <person name="Desiro A."/>
            <person name="Na H."/>
            <person name="Kennedy M."/>
            <person name="Barry K."/>
            <person name="Grigoriev I.V."/>
            <person name="Miller A.N."/>
            <person name="O'Donnell K."/>
            <person name="Stajich J.E."/>
            <person name="Bonito G."/>
        </authorList>
    </citation>
    <scope>NUCLEOTIDE SEQUENCE</scope>
    <source>
        <strain evidence="2">NRRL 28262</strain>
    </source>
</reference>
<feature type="compositionally biased region" description="Polar residues" evidence="1">
    <location>
        <begin position="103"/>
        <end position="132"/>
    </location>
</feature>
<feature type="compositionally biased region" description="Basic and acidic residues" evidence="1">
    <location>
        <begin position="1"/>
        <end position="11"/>
    </location>
</feature>
<name>A0AAD4H0V6_9FUNG</name>
<sequence>MFISKEKKASRDSSPTNPSLPQSGSTHVKESRFAQLEQATKSLFRFSIRKKDYTISNAITSIQFRSTGALDPQDHLGSITPVSVDSSFKDPPLLPKGSPQHPIASSTTEVNSRDLTSSASITVQPTSTSTITESKAEAPALSAAAPGNETSIFPQNAAAPSLQVPLPAPGARLETTMQLAYCNQLLRMHLSTSSATASITVGQDLYQQASVDALLRNMEEQLNIRELAIRVVEEFVTDALKNAEEIAE</sequence>
<dbReference type="AlphaFoldDB" id="A0AAD4H0V6"/>
<evidence type="ECO:0000256" key="1">
    <source>
        <dbReference type="SAM" id="MobiDB-lite"/>
    </source>
</evidence>
<proteinExistence type="predicted"/>
<gene>
    <name evidence="2" type="ORF">BGZ95_006945</name>
</gene>
<protein>
    <submittedName>
        <fullName evidence="2">Uncharacterized protein</fullName>
    </submittedName>
</protein>
<organism evidence="2 3">
    <name type="scientific">Linnemannia exigua</name>
    <dbReference type="NCBI Taxonomy" id="604196"/>
    <lineage>
        <taxon>Eukaryota</taxon>
        <taxon>Fungi</taxon>
        <taxon>Fungi incertae sedis</taxon>
        <taxon>Mucoromycota</taxon>
        <taxon>Mortierellomycotina</taxon>
        <taxon>Mortierellomycetes</taxon>
        <taxon>Mortierellales</taxon>
        <taxon>Mortierellaceae</taxon>
        <taxon>Linnemannia</taxon>
    </lineage>
</organism>
<comment type="caution">
    <text evidence="2">The sequence shown here is derived from an EMBL/GenBank/DDBJ whole genome shotgun (WGS) entry which is preliminary data.</text>
</comment>
<accession>A0AAD4H0V6</accession>
<feature type="region of interest" description="Disordered" evidence="1">
    <location>
        <begin position="1"/>
        <end position="31"/>
    </location>
</feature>
<keyword evidence="3" id="KW-1185">Reference proteome</keyword>
<dbReference type="Proteomes" id="UP001194580">
    <property type="component" value="Unassembled WGS sequence"/>
</dbReference>
<dbReference type="EMBL" id="JAAAIL010003301">
    <property type="protein sequence ID" value="KAG0251293.1"/>
    <property type="molecule type" value="Genomic_DNA"/>
</dbReference>
<feature type="compositionally biased region" description="Polar residues" evidence="1">
    <location>
        <begin position="12"/>
        <end position="26"/>
    </location>
</feature>
<feature type="compositionally biased region" description="Low complexity" evidence="1">
    <location>
        <begin position="137"/>
        <end position="146"/>
    </location>
</feature>